<dbReference type="InterPro" id="IPR054722">
    <property type="entry name" value="PolX-like_BBD"/>
</dbReference>
<feature type="non-terminal residue" evidence="3">
    <location>
        <position position="1"/>
    </location>
</feature>
<feature type="compositionally biased region" description="Low complexity" evidence="1">
    <location>
        <begin position="12"/>
        <end position="26"/>
    </location>
</feature>
<sequence length="99" mass="10155">KQFIAANPTAMSASMSHSGLSSSNTSGIPSSLWILDSGASHHMSPHMSSFSSLSPRAPVSVLSASATPMSVEGVGSIVTPYISLTDVYYIPTLALNLAS</sequence>
<organism evidence="3">
    <name type="scientific">Taraxacum officinale</name>
    <name type="common">Common dandelion</name>
    <name type="synonym">Leontodon taraxacum</name>
    <dbReference type="NCBI Taxonomy" id="50225"/>
    <lineage>
        <taxon>Eukaryota</taxon>
        <taxon>Viridiplantae</taxon>
        <taxon>Streptophyta</taxon>
        <taxon>Embryophyta</taxon>
        <taxon>Tracheophyta</taxon>
        <taxon>Spermatophyta</taxon>
        <taxon>Magnoliopsida</taxon>
        <taxon>eudicotyledons</taxon>
        <taxon>Gunneridae</taxon>
        <taxon>Pentapetalae</taxon>
        <taxon>asterids</taxon>
        <taxon>campanulids</taxon>
        <taxon>Asterales</taxon>
        <taxon>Asteraceae</taxon>
        <taxon>Cichorioideae</taxon>
        <taxon>Cichorieae</taxon>
        <taxon>Crepidinae</taxon>
        <taxon>Taraxacum</taxon>
    </lineage>
</organism>
<proteinExistence type="evidence at transcript level"/>
<evidence type="ECO:0000313" key="3">
    <source>
        <dbReference type="EMBL" id="ABA26965.1"/>
    </source>
</evidence>
<accession>Q3LVR6</accession>
<dbReference type="AlphaFoldDB" id="Q3LVR6"/>
<evidence type="ECO:0000256" key="1">
    <source>
        <dbReference type="SAM" id="MobiDB-lite"/>
    </source>
</evidence>
<feature type="domain" description="Retrovirus-related Pol polyprotein from transposon TNT 1-94-like beta-barrel" evidence="2">
    <location>
        <begin position="33"/>
        <end position="99"/>
    </location>
</feature>
<protein>
    <submittedName>
        <fullName evidence="3">TO22-2</fullName>
    </submittedName>
</protein>
<feature type="non-terminal residue" evidence="3">
    <location>
        <position position="99"/>
    </location>
</feature>
<dbReference type="Pfam" id="PF22936">
    <property type="entry name" value="Pol_BBD"/>
    <property type="match status" value="1"/>
</dbReference>
<feature type="region of interest" description="Disordered" evidence="1">
    <location>
        <begin position="1"/>
        <end position="26"/>
    </location>
</feature>
<gene>
    <name evidence="3" type="ORF">To22-2</name>
</gene>
<dbReference type="EMBL" id="DQ160016">
    <property type="protein sequence ID" value="ABA26965.1"/>
    <property type="molecule type" value="mRNA"/>
</dbReference>
<reference evidence="3" key="1">
    <citation type="submission" date="2005-08" db="EMBL/GenBank/DDBJ databases">
        <title>Isolation and characterization of candidate genes for pathogen and herbivory defense in common dandelion (Taraxacum officinale) upon salicylic acid or methyl jasmonate treatment.</title>
        <authorList>
            <person name="Hulzink R.J.M."/>
            <person name="van Dijk P.J."/>
            <person name="Biere A."/>
        </authorList>
    </citation>
    <scope>NUCLEOTIDE SEQUENCE</scope>
</reference>
<evidence type="ECO:0000259" key="2">
    <source>
        <dbReference type="Pfam" id="PF22936"/>
    </source>
</evidence>
<name>Q3LVR6_TAROF</name>